<protein>
    <recommendedName>
        <fullName evidence="11">Glycosyltransferase RgtA/B/C/D-like domain-containing protein</fullName>
    </recommendedName>
</protein>
<comment type="subcellular location">
    <subcellularLocation>
        <location evidence="1">Cell membrane</location>
        <topology evidence="1">Multi-pass membrane protein</topology>
    </subcellularLocation>
</comment>
<evidence type="ECO:0000256" key="6">
    <source>
        <dbReference type="ARBA" id="ARBA00022989"/>
    </source>
</evidence>
<dbReference type="InterPro" id="IPR050297">
    <property type="entry name" value="LipidA_mod_glycosyltrf_83"/>
</dbReference>
<dbReference type="RefSeq" id="WP_204498887.1">
    <property type="nucleotide sequence ID" value="NZ_JAFBDR010000008.1"/>
</dbReference>
<evidence type="ECO:0000256" key="3">
    <source>
        <dbReference type="ARBA" id="ARBA00022676"/>
    </source>
</evidence>
<feature type="transmembrane region" description="Helical" evidence="8">
    <location>
        <begin position="20"/>
        <end position="40"/>
    </location>
</feature>
<reference evidence="9 10" key="1">
    <citation type="submission" date="2021-01" db="EMBL/GenBank/DDBJ databases">
        <title>Genomic Encyclopedia of Type Strains, Phase IV (KMG-IV): sequencing the most valuable type-strain genomes for metagenomic binning, comparative biology and taxonomic classification.</title>
        <authorList>
            <person name="Goeker M."/>
        </authorList>
    </citation>
    <scope>NUCLEOTIDE SEQUENCE [LARGE SCALE GENOMIC DNA]</scope>
    <source>
        <strain evidence="9 10">DSM 23711</strain>
    </source>
</reference>
<evidence type="ECO:0008006" key="11">
    <source>
        <dbReference type="Google" id="ProtNLM"/>
    </source>
</evidence>
<feature type="transmembrane region" description="Helical" evidence="8">
    <location>
        <begin position="179"/>
        <end position="212"/>
    </location>
</feature>
<evidence type="ECO:0000256" key="7">
    <source>
        <dbReference type="ARBA" id="ARBA00023136"/>
    </source>
</evidence>
<feature type="transmembrane region" description="Helical" evidence="8">
    <location>
        <begin position="79"/>
        <end position="100"/>
    </location>
</feature>
<keyword evidence="2" id="KW-1003">Cell membrane</keyword>
<feature type="transmembrane region" description="Helical" evidence="8">
    <location>
        <begin position="285"/>
        <end position="305"/>
    </location>
</feature>
<gene>
    <name evidence="9" type="ORF">JOC48_001853</name>
</gene>
<dbReference type="PANTHER" id="PTHR33908">
    <property type="entry name" value="MANNOSYLTRANSFERASE YKCB-RELATED"/>
    <property type="match status" value="1"/>
</dbReference>
<keyword evidence="6 8" id="KW-1133">Transmembrane helix</keyword>
<accession>A0ABS2MZQ1</accession>
<feature type="transmembrane region" description="Helical" evidence="8">
    <location>
        <begin position="379"/>
        <end position="398"/>
    </location>
</feature>
<keyword evidence="7 8" id="KW-0472">Membrane</keyword>
<feature type="transmembrane region" description="Helical" evidence="8">
    <location>
        <begin position="221"/>
        <end position="239"/>
    </location>
</feature>
<evidence type="ECO:0000256" key="2">
    <source>
        <dbReference type="ARBA" id="ARBA00022475"/>
    </source>
</evidence>
<keyword evidence="4" id="KW-0808">Transferase</keyword>
<feature type="transmembrane region" description="Helical" evidence="8">
    <location>
        <begin position="317"/>
        <end position="336"/>
    </location>
</feature>
<sequence>MDNLFVRRSSFSLDRDRESTWLSTSMLVLLFFIYSSYLFVQSYFDPEGYLTSDSAHYLQLAENFLAGDGMTTTDLIPGLSGYFATWPAGYPLMIAAVAWIPGIDVFWASKIVNCLMFALCLVLLDRLFGKRAPLVALVFFISTSTEVFAYSWSEVPFIFGLIWLVYAIERYVTTDRLVFVWHLLLAGLFLFLARYIGLIGAGIVGLVGFYFLSERQWKQMLLCWIAGSIPIVFAGVYLWKNYRETGQPTGMERIPRPETVQEFWEMFWRGFVAEFNVLTTSSVVFLSYSIVLLVASVLLFVRWRHVRALFSVDREEMLIPFLFFFVGGIYFVAVVYMRWSSQFDPFNFRLLGPATMMFWLGIASWIAQLDGSGWVRWRNALVLLFGVTFYVTVIYDSYNLMLSPSQNYKETREQVLETYEEIPEGSIVAFETVHARYLRTDLQYVKVHFQPYFKEKETVDEFLERVTPNHAAGVYVEVKPLSDVRFHESFVRLMEEHKGERFVRLE</sequence>
<name>A0ABS2MZQ1_9BACI</name>
<evidence type="ECO:0000313" key="9">
    <source>
        <dbReference type="EMBL" id="MBM7571357.1"/>
    </source>
</evidence>
<dbReference type="EMBL" id="JAFBDR010000008">
    <property type="protein sequence ID" value="MBM7571357.1"/>
    <property type="molecule type" value="Genomic_DNA"/>
</dbReference>
<evidence type="ECO:0000256" key="4">
    <source>
        <dbReference type="ARBA" id="ARBA00022679"/>
    </source>
</evidence>
<evidence type="ECO:0000256" key="8">
    <source>
        <dbReference type="SAM" id="Phobius"/>
    </source>
</evidence>
<evidence type="ECO:0000256" key="1">
    <source>
        <dbReference type="ARBA" id="ARBA00004651"/>
    </source>
</evidence>
<organism evidence="9 10">
    <name type="scientific">Aquibacillus albus</name>
    <dbReference type="NCBI Taxonomy" id="1168171"/>
    <lineage>
        <taxon>Bacteria</taxon>
        <taxon>Bacillati</taxon>
        <taxon>Bacillota</taxon>
        <taxon>Bacilli</taxon>
        <taxon>Bacillales</taxon>
        <taxon>Bacillaceae</taxon>
        <taxon>Aquibacillus</taxon>
    </lineage>
</organism>
<proteinExistence type="predicted"/>
<feature type="transmembrane region" description="Helical" evidence="8">
    <location>
        <begin position="348"/>
        <end position="367"/>
    </location>
</feature>
<dbReference type="Proteomes" id="UP001296943">
    <property type="component" value="Unassembled WGS sequence"/>
</dbReference>
<feature type="transmembrane region" description="Helical" evidence="8">
    <location>
        <begin position="106"/>
        <end position="124"/>
    </location>
</feature>
<keyword evidence="5 8" id="KW-0812">Transmembrane</keyword>
<dbReference type="PANTHER" id="PTHR33908:SF11">
    <property type="entry name" value="MEMBRANE PROTEIN"/>
    <property type="match status" value="1"/>
</dbReference>
<evidence type="ECO:0000313" key="10">
    <source>
        <dbReference type="Proteomes" id="UP001296943"/>
    </source>
</evidence>
<evidence type="ECO:0000256" key="5">
    <source>
        <dbReference type="ARBA" id="ARBA00022692"/>
    </source>
</evidence>
<keyword evidence="3" id="KW-0328">Glycosyltransferase</keyword>
<keyword evidence="10" id="KW-1185">Reference proteome</keyword>
<comment type="caution">
    <text evidence="9">The sequence shown here is derived from an EMBL/GenBank/DDBJ whole genome shotgun (WGS) entry which is preliminary data.</text>
</comment>
<feature type="transmembrane region" description="Helical" evidence="8">
    <location>
        <begin position="136"/>
        <end position="167"/>
    </location>
</feature>